<proteinExistence type="predicted"/>
<evidence type="ECO:0000256" key="1">
    <source>
        <dbReference type="SAM" id="MobiDB-lite"/>
    </source>
</evidence>
<dbReference type="AlphaFoldDB" id="A0A9X8T1Y0"/>
<name>A0A9X8T1Y0_STREQ</name>
<sequence length="68" mass="7866">MMTKQTLAHYQKKTEQESEKKQSLDEHLWHVACSSRQEASIIGQGDVLFLIGLYHDLGKADRAFKINY</sequence>
<feature type="compositionally biased region" description="Basic and acidic residues" evidence="1">
    <location>
        <begin position="12"/>
        <end position="22"/>
    </location>
</feature>
<dbReference type="InterPro" id="IPR006483">
    <property type="entry name" value="CRISPR-assoc_Cas3_HD"/>
</dbReference>
<evidence type="ECO:0000313" key="3">
    <source>
        <dbReference type="EMBL" id="SUN61750.1"/>
    </source>
</evidence>
<dbReference type="PROSITE" id="PS51643">
    <property type="entry name" value="HD_CAS3"/>
    <property type="match status" value="1"/>
</dbReference>
<feature type="domain" description="HD Cas3-type" evidence="2">
    <location>
        <begin position="17"/>
        <end position="68"/>
    </location>
</feature>
<dbReference type="Proteomes" id="UP000254559">
    <property type="component" value="Unassembled WGS sequence"/>
</dbReference>
<organism evidence="3 4">
    <name type="scientific">Streptococcus dysgalactiae subsp. equisimilis</name>
    <name type="common">Streptococcus equisimilis</name>
    <dbReference type="NCBI Taxonomy" id="119602"/>
    <lineage>
        <taxon>Bacteria</taxon>
        <taxon>Bacillati</taxon>
        <taxon>Bacillota</taxon>
        <taxon>Bacilli</taxon>
        <taxon>Lactobacillales</taxon>
        <taxon>Streptococcaceae</taxon>
        <taxon>Streptococcus</taxon>
    </lineage>
</organism>
<comment type="caution">
    <text evidence="3">The sequence shown here is derived from an EMBL/GenBank/DDBJ whole genome shotgun (WGS) entry which is preliminary data.</text>
</comment>
<dbReference type="EMBL" id="UHFO01000001">
    <property type="protein sequence ID" value="SUN61750.1"/>
    <property type="molecule type" value="Genomic_DNA"/>
</dbReference>
<feature type="region of interest" description="Disordered" evidence="1">
    <location>
        <begin position="1"/>
        <end position="22"/>
    </location>
</feature>
<accession>A0A9X8T1Y0</accession>
<evidence type="ECO:0000259" key="2">
    <source>
        <dbReference type="PROSITE" id="PS51643"/>
    </source>
</evidence>
<dbReference type="SUPFAM" id="SSF109604">
    <property type="entry name" value="HD-domain/PDEase-like"/>
    <property type="match status" value="1"/>
</dbReference>
<protein>
    <submittedName>
        <fullName evidence="3">CRISPR-associated helicase Cas3</fullName>
    </submittedName>
</protein>
<gene>
    <name evidence="3" type="ORF">NCTC11564_00244</name>
</gene>
<reference evidence="3 4" key="1">
    <citation type="submission" date="2018-06" db="EMBL/GenBank/DDBJ databases">
        <authorList>
            <consortium name="Pathogen Informatics"/>
            <person name="Doyle S."/>
        </authorList>
    </citation>
    <scope>NUCLEOTIDE SEQUENCE [LARGE SCALE GENOMIC DNA]</scope>
    <source>
        <strain evidence="3 4">NCTC11564</strain>
    </source>
</reference>
<evidence type="ECO:0000313" key="4">
    <source>
        <dbReference type="Proteomes" id="UP000254559"/>
    </source>
</evidence>